<evidence type="ECO:0000259" key="1">
    <source>
        <dbReference type="PROSITE" id="PS50853"/>
    </source>
</evidence>
<name>A0A2M7P4F0_9BACT</name>
<reference evidence="3" key="1">
    <citation type="submission" date="2017-09" db="EMBL/GenBank/DDBJ databases">
        <title>Depth-based differentiation of microbial function through sediment-hosted aquifers and enrichment of novel symbionts in the deep terrestrial subsurface.</title>
        <authorList>
            <person name="Probst A.J."/>
            <person name="Ladd B."/>
            <person name="Jarett J.K."/>
            <person name="Geller-Mcgrath D.E."/>
            <person name="Sieber C.M.K."/>
            <person name="Emerson J.B."/>
            <person name="Anantharaman K."/>
            <person name="Thomas B.C."/>
            <person name="Malmstrom R."/>
            <person name="Stieglmeier M."/>
            <person name="Klingl A."/>
            <person name="Woyke T."/>
            <person name="Ryan C.M."/>
            <person name="Banfield J.F."/>
        </authorList>
    </citation>
    <scope>NUCLEOTIDE SEQUENCE [LARGE SCALE GENOMIC DNA]</scope>
</reference>
<evidence type="ECO:0000313" key="3">
    <source>
        <dbReference type="Proteomes" id="UP000231028"/>
    </source>
</evidence>
<sequence length="1122" mass="127802">MIQYQCIVFIIMLLISVRGVAETIPLVIEAGSFTQYPVAVGVPFPKDEKCLDSISEVSLTKIDGNQAIPFQIHELCQWENNKIKSALVQFLASPGDYKIEYGAGITNKALAQNTINVREELEYIEVDTGVLKFRVNKKYGKLFDGIWLNNEQAATSGDMEIIGIDGTSYKASNYQYTANEVKIEESGPVRACIRIGGKYVASNNIANNFRYIVRIYAYAGKGYLQLSHTIIDESSVTKEEVKIKGYNIRLNHKVSNPIYKFGKENEGYYENTTDGEYYLWQTKANEYTGNIGNGTQASGWMDVNNGSMGIISEVRYFWQNYPAGLVANKDTLTIWLHPENATEEFSGGAGIAKTHKLMLYFYKGAFNQDVTNLASLFRHNIFPKISSTWYCDSGVFGKILPNVVGDPTPDIQTYGYKYFGKSSEVCHRATSDDPGNQDLLYYIQNSNNRDFFDKGEIRFWHSADMHIIHAEYGQPDVWGQISTQGGCRGYQTGCGGVCGADDRCHSQVAGSGVYYLLTGDKWAEEVIRKCGECRYKNWVDLPDRMTNSLVEVGQERERGVELWRAMQAYNATGDEKYLKGMTESIKGLIGNYKRGFWMQHQSSTGPEFLGKGYYWDNFGNYCKHAKDQQNCRIAIPWMSAYMFVPLVEYDGLNKYYNFVESVFVENMLIECMEHIVKYLTTEKGGKIGLRQDGCLDWEMNYTNCRLAYPLIYIRKLSGNQDWDRLISSLLDKTWNERNWYYSQAERMFKEYQDIGIKSVTLNTSKRQAVFISWETSEGVNKLVYGQKRFDGNVKDGIEVNVSGNSCELDNLISGQKYYFQFIANSGKKTWMYTFKTIGGIDNVAIAKITDTSATIKWTTDFDGNSAIEYSTEEEWIASPGIYKHVEKITEQVKNHEVCLVALKKATGYHFRIRSQGQGYNSASIDDTFPTEGGVSSVNAYPVDGNSAVLTFLTWPGPYYLFDAYSKPLYNITISYGKSSSSLSNSIKTEYGAWGIVLRGLDSDTTYYYQINVDFRNFPAVISPIYSFVTNKKYEEPIPQRILCDFGRKDREEPDNRIDFEDLLWFTLYWNAFQKNSQDLRGDIANSSIQPAGQPSDWTAQHDGQVNFDDLIIFTYMWNWYNN</sequence>
<proteinExistence type="predicted"/>
<comment type="caution">
    <text evidence="2">The sequence shown here is derived from an EMBL/GenBank/DDBJ whole genome shotgun (WGS) entry which is preliminary data.</text>
</comment>
<protein>
    <recommendedName>
        <fullName evidence="1">Fibronectin type-III domain-containing protein</fullName>
    </recommendedName>
</protein>
<dbReference type="Pfam" id="PF21345">
    <property type="entry name" value="PcRGLX_2nd"/>
    <property type="match status" value="1"/>
</dbReference>
<accession>A0A2M7P4F0</accession>
<dbReference type="AlphaFoldDB" id="A0A2M7P4F0"/>
<organism evidence="2 3">
    <name type="scientific">Candidatus Desantisbacteria bacterium CG_4_10_14_3_um_filter_40_18</name>
    <dbReference type="NCBI Taxonomy" id="1974544"/>
    <lineage>
        <taxon>Bacteria</taxon>
        <taxon>Candidatus Desantisiibacteriota</taxon>
    </lineage>
</organism>
<dbReference type="EMBL" id="PFKI01000052">
    <property type="protein sequence ID" value="PIY20168.1"/>
    <property type="molecule type" value="Genomic_DNA"/>
</dbReference>
<dbReference type="InterPro" id="IPR036116">
    <property type="entry name" value="FN3_sf"/>
</dbReference>
<feature type="domain" description="Fibronectin type-III" evidence="1">
    <location>
        <begin position="839"/>
        <end position="933"/>
    </location>
</feature>
<gene>
    <name evidence="2" type="ORF">COZ13_01635</name>
</gene>
<dbReference type="Gene3D" id="2.60.40.10">
    <property type="entry name" value="Immunoglobulins"/>
    <property type="match status" value="1"/>
</dbReference>
<evidence type="ECO:0000313" key="2">
    <source>
        <dbReference type="EMBL" id="PIY20168.1"/>
    </source>
</evidence>
<dbReference type="Proteomes" id="UP000231028">
    <property type="component" value="Unassembled WGS sequence"/>
</dbReference>
<dbReference type="SUPFAM" id="SSF49265">
    <property type="entry name" value="Fibronectin type III"/>
    <property type="match status" value="1"/>
</dbReference>
<dbReference type="PROSITE" id="PS50853">
    <property type="entry name" value="FN3"/>
    <property type="match status" value="1"/>
</dbReference>
<dbReference type="InterPro" id="IPR013783">
    <property type="entry name" value="Ig-like_fold"/>
</dbReference>
<dbReference type="InterPro" id="IPR048330">
    <property type="entry name" value="PcRGLX/YetA_2nd"/>
</dbReference>
<dbReference type="SMART" id="SM00060">
    <property type="entry name" value="FN3"/>
    <property type="match status" value="3"/>
</dbReference>
<dbReference type="InterPro" id="IPR003961">
    <property type="entry name" value="FN3_dom"/>
</dbReference>